<reference evidence="2 3" key="1">
    <citation type="submission" date="2016-07" db="EMBL/GenBank/DDBJ databases">
        <title>Pervasive Adenine N6-methylation of Active Genes in Fungi.</title>
        <authorList>
            <consortium name="DOE Joint Genome Institute"/>
            <person name="Mondo S.J."/>
            <person name="Dannebaum R.O."/>
            <person name="Kuo R.C."/>
            <person name="Labutti K."/>
            <person name="Haridas S."/>
            <person name="Kuo A."/>
            <person name="Salamov A."/>
            <person name="Ahrendt S.R."/>
            <person name="Lipzen A."/>
            <person name="Sullivan W."/>
            <person name="Andreopoulos W.B."/>
            <person name="Clum A."/>
            <person name="Lindquist E."/>
            <person name="Daum C."/>
            <person name="Ramamoorthy G.K."/>
            <person name="Gryganskyi A."/>
            <person name="Culley D."/>
            <person name="Magnuson J.K."/>
            <person name="James T.Y."/>
            <person name="O'Malley M.A."/>
            <person name="Stajich J.E."/>
            <person name="Spatafora J.W."/>
            <person name="Visel A."/>
            <person name="Grigoriev I.V."/>
        </authorList>
    </citation>
    <scope>NUCLEOTIDE SEQUENCE [LARGE SCALE GENOMIC DNA]</scope>
    <source>
        <strain evidence="2 3">PL171</strain>
    </source>
</reference>
<proteinExistence type="predicted"/>
<feature type="compositionally biased region" description="Acidic residues" evidence="1">
    <location>
        <begin position="412"/>
        <end position="422"/>
    </location>
</feature>
<protein>
    <submittedName>
        <fullName evidence="2">Uncharacterized protein</fullName>
    </submittedName>
</protein>
<feature type="compositionally biased region" description="Polar residues" evidence="1">
    <location>
        <begin position="54"/>
        <end position="64"/>
    </location>
</feature>
<feature type="compositionally biased region" description="Low complexity" evidence="1">
    <location>
        <begin position="165"/>
        <end position="177"/>
    </location>
</feature>
<keyword evidence="3" id="KW-1185">Reference proteome</keyword>
<comment type="caution">
    <text evidence="2">The sequence shown here is derived from an EMBL/GenBank/DDBJ whole genome shotgun (WGS) entry which is preliminary data.</text>
</comment>
<organism evidence="2 3">
    <name type="scientific">Catenaria anguillulae PL171</name>
    <dbReference type="NCBI Taxonomy" id="765915"/>
    <lineage>
        <taxon>Eukaryota</taxon>
        <taxon>Fungi</taxon>
        <taxon>Fungi incertae sedis</taxon>
        <taxon>Blastocladiomycota</taxon>
        <taxon>Blastocladiomycetes</taxon>
        <taxon>Blastocladiales</taxon>
        <taxon>Catenariaceae</taxon>
        <taxon>Catenaria</taxon>
    </lineage>
</organism>
<dbReference type="AlphaFoldDB" id="A0A1Y2HZ43"/>
<dbReference type="EMBL" id="MCFL01000007">
    <property type="protein sequence ID" value="ORZ38993.1"/>
    <property type="molecule type" value="Genomic_DNA"/>
</dbReference>
<name>A0A1Y2HZ43_9FUNG</name>
<evidence type="ECO:0000313" key="3">
    <source>
        <dbReference type="Proteomes" id="UP000193411"/>
    </source>
</evidence>
<accession>A0A1Y2HZ43</accession>
<sequence>MSACLQSMPGFRPTIKQIMDVDQIKVAKQRRWAEVWSKEDMAGTVADEDVETDSAGSDMSLTPTPANPHPDRNPPSWNGATGLLGAGAQVTTPTMTPASLLHTPRKPSAATVTPPSFASPTPISSTVFGNSPGNPFAAPSAPPPQTPSRGPGAPTTHRGTKRTYSRTSSFSSSGSTPGPRPAAHLKPHLLSYDPNELATASFGVNQPRNAVGRSTYEQHASSSQPLPGSTPVPFASSSQPLPESTPVAAGDGYMWPHLAQQPLSGSQSFSEGFTESSPTEFNTNGALQAISTSSLTPSSTSSSPLTDYDSPLAARVSAKPRPSSMQPPSRISFLRTRSTPAPAPATSLGLPTLIHFTPTPSASQPSYIPGPEPQDTPMTDANLSEDDGGGHRTFVDQDADLSSQGGVTSYGGDDDEYDDDEDTPAHMQSPLRGVRSRTFSHPATFRPVHFAGFRGGDTHHQHELDPRTDQVSQGPSPPLTAPDDGLVRDDDEDSVMEDAPGSDPGTCEYARQAAAAADQRRRASLSAFHSPRR</sequence>
<feature type="region of interest" description="Disordered" evidence="1">
    <location>
        <begin position="38"/>
        <end position="84"/>
    </location>
</feature>
<feature type="compositionally biased region" description="Polar residues" evidence="1">
    <location>
        <begin position="110"/>
        <end position="129"/>
    </location>
</feature>
<feature type="compositionally biased region" description="Polar residues" evidence="1">
    <location>
        <begin position="261"/>
        <end position="290"/>
    </location>
</feature>
<feature type="compositionally biased region" description="Polar residues" evidence="1">
    <location>
        <begin position="215"/>
        <end position="227"/>
    </location>
</feature>
<dbReference type="Proteomes" id="UP000193411">
    <property type="component" value="Unassembled WGS sequence"/>
</dbReference>
<evidence type="ECO:0000256" key="1">
    <source>
        <dbReference type="SAM" id="MobiDB-lite"/>
    </source>
</evidence>
<evidence type="ECO:0000313" key="2">
    <source>
        <dbReference type="EMBL" id="ORZ38993.1"/>
    </source>
</evidence>
<feature type="compositionally biased region" description="Polar residues" evidence="1">
    <location>
        <begin position="323"/>
        <end position="339"/>
    </location>
</feature>
<feature type="region of interest" description="Disordered" evidence="1">
    <location>
        <begin position="204"/>
        <end position="533"/>
    </location>
</feature>
<feature type="compositionally biased region" description="Basic and acidic residues" evidence="1">
    <location>
        <begin position="456"/>
        <end position="468"/>
    </location>
</feature>
<feature type="region of interest" description="Disordered" evidence="1">
    <location>
        <begin position="96"/>
        <end position="187"/>
    </location>
</feature>
<feature type="compositionally biased region" description="Low complexity" evidence="1">
    <location>
        <begin position="291"/>
        <end position="306"/>
    </location>
</feature>
<gene>
    <name evidence="2" type="ORF">BCR44DRAFT_1497049</name>
</gene>